<dbReference type="AlphaFoldDB" id="A0A0L6V6Z3"/>
<proteinExistence type="predicted"/>
<feature type="compositionally biased region" description="Basic and acidic residues" evidence="1">
    <location>
        <begin position="527"/>
        <end position="555"/>
    </location>
</feature>
<dbReference type="VEuPathDB" id="FungiDB:VP01_2558g1"/>
<evidence type="ECO:0000313" key="3">
    <source>
        <dbReference type="Proteomes" id="UP000037035"/>
    </source>
</evidence>
<feature type="compositionally biased region" description="Basic and acidic residues" evidence="1">
    <location>
        <begin position="280"/>
        <end position="293"/>
    </location>
</feature>
<dbReference type="Proteomes" id="UP000037035">
    <property type="component" value="Unassembled WGS sequence"/>
</dbReference>
<organism evidence="2 3">
    <name type="scientific">Puccinia sorghi</name>
    <dbReference type="NCBI Taxonomy" id="27349"/>
    <lineage>
        <taxon>Eukaryota</taxon>
        <taxon>Fungi</taxon>
        <taxon>Dikarya</taxon>
        <taxon>Basidiomycota</taxon>
        <taxon>Pucciniomycotina</taxon>
        <taxon>Pucciniomycetes</taxon>
        <taxon>Pucciniales</taxon>
        <taxon>Pucciniaceae</taxon>
        <taxon>Puccinia</taxon>
    </lineage>
</organism>
<feature type="compositionally biased region" description="Polar residues" evidence="1">
    <location>
        <begin position="297"/>
        <end position="308"/>
    </location>
</feature>
<dbReference type="EMBL" id="LAVV01007455">
    <property type="protein sequence ID" value="KNZ55875.1"/>
    <property type="molecule type" value="Genomic_DNA"/>
</dbReference>
<evidence type="ECO:0000313" key="2">
    <source>
        <dbReference type="EMBL" id="KNZ55875.1"/>
    </source>
</evidence>
<keyword evidence="3" id="KW-1185">Reference proteome</keyword>
<name>A0A0L6V6Z3_9BASI</name>
<feature type="compositionally biased region" description="Polar residues" evidence="1">
    <location>
        <begin position="442"/>
        <end position="460"/>
    </location>
</feature>
<reference evidence="2 3" key="1">
    <citation type="submission" date="2015-08" db="EMBL/GenBank/DDBJ databases">
        <title>Next Generation Sequencing and Analysis of the Genome of Puccinia sorghi L Schw, the Causal Agent of Maize Common Rust.</title>
        <authorList>
            <person name="Rochi L."/>
            <person name="Burguener G."/>
            <person name="Darino M."/>
            <person name="Turjanski A."/>
            <person name="Kreff E."/>
            <person name="Dieguez M.J."/>
            <person name="Sacco F."/>
        </authorList>
    </citation>
    <scope>NUCLEOTIDE SEQUENCE [LARGE SCALE GENOMIC DNA]</scope>
    <source>
        <strain evidence="2 3">RO10H11247</strain>
    </source>
</reference>
<comment type="caution">
    <text evidence="2">The sequence shown here is derived from an EMBL/GenBank/DDBJ whole genome shotgun (WGS) entry which is preliminary data.</text>
</comment>
<feature type="region of interest" description="Disordered" evidence="1">
    <location>
        <begin position="370"/>
        <end position="555"/>
    </location>
</feature>
<feature type="compositionally biased region" description="Basic and acidic residues" evidence="1">
    <location>
        <begin position="245"/>
        <end position="271"/>
    </location>
</feature>
<evidence type="ECO:0000256" key="1">
    <source>
        <dbReference type="SAM" id="MobiDB-lite"/>
    </source>
</evidence>
<feature type="compositionally biased region" description="Polar residues" evidence="1">
    <location>
        <begin position="229"/>
        <end position="244"/>
    </location>
</feature>
<accession>A0A0L6V6Z3</accession>
<dbReference type="OrthoDB" id="2501064at2759"/>
<sequence>MAEWPFFITKNGQLLALLAFIHPIIYLTRGAPPAVPPHPNVMEPYQMSRADYWDSARAAINNAGPGGMAVVVTRQEGYVPIRILVDPQESAAQDQWRIINHPATLEATHLIPSHIPPDQSWSVYHPDTLLNYQVFLNHPVAPEVSRRFPLPSKSPQTSPMKTVKSSWADAKPFVPSWLTGKATLSEKHANSQEFISSDKNRRHRPAGEREFSVTNAVDLPDDPHALSDEASSTSTPMVRSTSSPRNEKFAVENEEKPEEIRTGKTPEKLDLPKGLGMEDDQLRQSDNERRRPDSCSAKETNSLKANGNSEDDGQVFSTPVQKKGTDYMGTGGTHSSILAPEQGYKNALLKKLPIPSMGQKRVGQDGVSNITIDQRRGQDVVSNTSQALKEPHGKKIMQPTPSVIEQHGKPNDIPQPTSNSKVPNSFITARETYLSAVEKNQESPVKQPGTSQSHKTSANEQAVDERYTGRGESLAVSRDPIGGSIKSKDGGDQAGAKTNKKPSRPVNNGQRQQAIGALESENSVESGSDKEEGSRLSEKSQAKDEPESDLSKSKKMEETINHISNAQYFQLILEIEKAFLVEDENLNSWEIKYVENDLSNFLESLKNHESEDFILYRRFKSAFQPGSKLGEDEIFPGIKRKPYTIMKVDNSLADEKEIAEFEAGLTKSFDVIRARSFMCKLSDQDIGKIHKFGMDDLKHMWKELNLDLDLMEILTRHLKFNNMSKHLPLNDLSLDGFMKLSNIWHNSSKDFIKGVVTSLQHIGIYEGLRRLHTMIMQISEHTIVENWKLIRNKLIETHKMSQKDAEKFEKYYKLSTRFPKLLCQIKPTCRPNFEPHLQVIILNSLGIFHSKRQDSIFIEEFAARKYSSPLWRARDDLYLRSIQNGLDLQTVISIAKYLESTPEKSLIFEPGIITPYTGKFKESGLVLWFNSPERKWLIKLYQREIMLFQSSFTNSWFII</sequence>
<gene>
    <name evidence="2" type="ORF">VP01_2558g1</name>
</gene>
<feature type="region of interest" description="Disordered" evidence="1">
    <location>
        <begin position="188"/>
        <end position="334"/>
    </location>
</feature>
<feature type="compositionally biased region" description="Polar residues" evidence="1">
    <location>
        <begin position="414"/>
        <end position="427"/>
    </location>
</feature>
<protein>
    <submittedName>
        <fullName evidence="2">Uncharacterized protein</fullName>
    </submittedName>
</protein>